<sequence length="53" mass="6003">MPVRLGSSHEVLPYKHMDGGQFHQRGVVIVVIDADPIARSRFYMEPVDAPRVQ</sequence>
<dbReference type="Proteomes" id="UP001501231">
    <property type="component" value="Unassembled WGS sequence"/>
</dbReference>
<evidence type="ECO:0000313" key="2">
    <source>
        <dbReference type="Proteomes" id="UP001501231"/>
    </source>
</evidence>
<comment type="caution">
    <text evidence="1">The sequence shown here is derived from an EMBL/GenBank/DDBJ whole genome shotgun (WGS) entry which is preliminary data.</text>
</comment>
<proteinExistence type="predicted"/>
<accession>A0ABN3I9Z9</accession>
<organism evidence="1 2">
    <name type="scientific">Actinomadura vinacea</name>
    <dbReference type="NCBI Taxonomy" id="115336"/>
    <lineage>
        <taxon>Bacteria</taxon>
        <taxon>Bacillati</taxon>
        <taxon>Actinomycetota</taxon>
        <taxon>Actinomycetes</taxon>
        <taxon>Streptosporangiales</taxon>
        <taxon>Thermomonosporaceae</taxon>
        <taxon>Actinomadura</taxon>
    </lineage>
</organism>
<evidence type="ECO:0000313" key="1">
    <source>
        <dbReference type="EMBL" id="GAA2398813.1"/>
    </source>
</evidence>
<protein>
    <submittedName>
        <fullName evidence="1">Uncharacterized protein</fullName>
    </submittedName>
</protein>
<keyword evidence="2" id="KW-1185">Reference proteome</keyword>
<reference evidence="1 2" key="1">
    <citation type="journal article" date="2019" name="Int. J. Syst. Evol. Microbiol.">
        <title>The Global Catalogue of Microorganisms (GCM) 10K type strain sequencing project: providing services to taxonomists for standard genome sequencing and annotation.</title>
        <authorList>
            <consortium name="The Broad Institute Genomics Platform"/>
            <consortium name="The Broad Institute Genome Sequencing Center for Infectious Disease"/>
            <person name="Wu L."/>
            <person name="Ma J."/>
        </authorList>
    </citation>
    <scope>NUCLEOTIDE SEQUENCE [LARGE SCALE GENOMIC DNA]</scope>
    <source>
        <strain evidence="1 2">JCM 3325</strain>
    </source>
</reference>
<name>A0ABN3I9Z9_9ACTN</name>
<dbReference type="EMBL" id="BAAARW010000001">
    <property type="protein sequence ID" value="GAA2398813.1"/>
    <property type="molecule type" value="Genomic_DNA"/>
</dbReference>
<gene>
    <name evidence="1" type="ORF">GCM10010191_01990</name>
</gene>
<dbReference type="RefSeq" id="WP_344586324.1">
    <property type="nucleotide sequence ID" value="NZ_BAAARW010000001.1"/>
</dbReference>